<keyword evidence="2" id="KW-1185">Reference proteome</keyword>
<dbReference type="Proteomes" id="UP000251585">
    <property type="component" value="Segment"/>
</dbReference>
<protein>
    <submittedName>
        <fullName evidence="1">Uncharacterized protein</fullName>
    </submittedName>
</protein>
<proteinExistence type="predicted"/>
<evidence type="ECO:0000313" key="2">
    <source>
        <dbReference type="Proteomes" id="UP000251585"/>
    </source>
</evidence>
<gene>
    <name evidence="1" type="primary">76</name>
    <name evidence="1" type="ORF">PBI_FLOOF_76</name>
</gene>
<reference evidence="2" key="1">
    <citation type="submission" date="2018-04" db="EMBL/GenBank/DDBJ databases">
        <authorList>
            <person name="Go L.Y."/>
            <person name="Mitchell J.A."/>
        </authorList>
    </citation>
    <scope>NUCLEOTIDE SEQUENCE [LARGE SCALE GENOMIC DNA]</scope>
</reference>
<name>A0A2Z4Q4D9_9CAUD</name>
<accession>A0A2Z4Q4D9</accession>
<organism evidence="1 2">
    <name type="scientific">Microbacterium phage Floof</name>
    <dbReference type="NCBI Taxonomy" id="2201433"/>
    <lineage>
        <taxon>Viruses</taxon>
        <taxon>Duplodnaviria</taxon>
        <taxon>Heunggongvirae</taxon>
        <taxon>Uroviricota</taxon>
        <taxon>Caudoviricetes</taxon>
        <taxon>Casidaviridae</taxon>
        <taxon>Percivalvirus</taxon>
        <taxon>Percivalvirus floof</taxon>
    </lineage>
</organism>
<dbReference type="EMBL" id="MH271298">
    <property type="protein sequence ID" value="AWY04911.1"/>
    <property type="molecule type" value="Genomic_DNA"/>
</dbReference>
<sequence length="59" mass="6548">MYRSATVAEIETAASKAQEAAGPGFIVRPNSYGIRAECVVCHEAASHDRAYRFFHEHTH</sequence>
<evidence type="ECO:0000313" key="1">
    <source>
        <dbReference type="EMBL" id="AWY04911.1"/>
    </source>
</evidence>